<dbReference type="AlphaFoldDB" id="A0A7T4R0L8"/>
<dbReference type="GO" id="GO:0016151">
    <property type="term" value="F:nickel cation binding"/>
    <property type="evidence" value="ECO:0007669"/>
    <property type="project" value="UniProtKB-UniRule"/>
</dbReference>
<dbReference type="PIRSF" id="PIRSF009467">
    <property type="entry name" value="Ureas_acces_UreF"/>
    <property type="match status" value="1"/>
</dbReference>
<dbReference type="HAMAP" id="MF_01385">
    <property type="entry name" value="UreF"/>
    <property type="match status" value="1"/>
</dbReference>
<comment type="subcellular location">
    <subcellularLocation>
        <location evidence="3">Cytoplasm</location>
    </subcellularLocation>
</comment>
<dbReference type="Gene3D" id="1.10.4190.10">
    <property type="entry name" value="Urease accessory protein UreF"/>
    <property type="match status" value="1"/>
</dbReference>
<name>A0A7T4R0L8_9GAMM</name>
<sequence length="222" mass="24481">MADPLLHLMQLVSPALPVGAYAYSQGQEYAVDQGWVTSLDEAEDWIAGVLRYSVGRLDLPVLWRLLAAAEQESVESLTEWDDYLSASRESAELLLEDRQMGEALWRLLSELQIASITLWPEERAPSFATGFAVAAKAWGIAPERAMQGFGWSWLENQVAAAIKLVPLGQTDGQRLQMRLMPVLEEAVASAMALDDNEMGAGLPGLAMASARHETQYSRLFRS</sequence>
<proteinExistence type="inferred from homology"/>
<comment type="function">
    <text evidence="3">Required for maturation of urease via the functional incorporation of the urease nickel metallocenter.</text>
</comment>
<keyword evidence="1 3" id="KW-0996">Nickel insertion</keyword>
<dbReference type="RefSeq" id="WP_198569575.1">
    <property type="nucleotide sequence ID" value="NZ_CP066167.1"/>
</dbReference>
<keyword evidence="5" id="KW-1185">Reference proteome</keyword>
<organism evidence="4 5">
    <name type="scientific">Spongiibacter nanhainus</name>
    <dbReference type="NCBI Taxonomy" id="2794344"/>
    <lineage>
        <taxon>Bacteria</taxon>
        <taxon>Pseudomonadati</taxon>
        <taxon>Pseudomonadota</taxon>
        <taxon>Gammaproteobacteria</taxon>
        <taxon>Cellvibrionales</taxon>
        <taxon>Spongiibacteraceae</taxon>
        <taxon>Spongiibacter</taxon>
    </lineage>
</organism>
<protein>
    <recommendedName>
        <fullName evidence="3">Urease accessory protein UreF</fullName>
    </recommendedName>
</protein>
<keyword evidence="3" id="KW-0963">Cytoplasm</keyword>
<comment type="subunit">
    <text evidence="3">UreD, UreF and UreG form a complex that acts as a GTP-hydrolysis-dependent molecular chaperone, activating the urease apoprotein by helping to assemble the nickel containing metallocenter of UreC. The UreE protein probably delivers the nickel.</text>
</comment>
<dbReference type="KEGG" id="snan:I6N98_17335"/>
<evidence type="ECO:0000313" key="5">
    <source>
        <dbReference type="Proteomes" id="UP000596063"/>
    </source>
</evidence>
<dbReference type="Proteomes" id="UP000596063">
    <property type="component" value="Chromosome"/>
</dbReference>
<dbReference type="InterPro" id="IPR038277">
    <property type="entry name" value="UreF_sf"/>
</dbReference>
<evidence type="ECO:0000256" key="1">
    <source>
        <dbReference type="ARBA" id="ARBA00022988"/>
    </source>
</evidence>
<keyword evidence="2 3" id="KW-0143">Chaperone</keyword>
<gene>
    <name evidence="3" type="primary">ureF</name>
    <name evidence="4" type="ORF">I6N98_17335</name>
</gene>
<dbReference type="InterPro" id="IPR002639">
    <property type="entry name" value="UreF"/>
</dbReference>
<dbReference type="PANTHER" id="PTHR33620">
    <property type="entry name" value="UREASE ACCESSORY PROTEIN F"/>
    <property type="match status" value="1"/>
</dbReference>
<reference evidence="4 5" key="1">
    <citation type="submission" date="2020-12" db="EMBL/GenBank/DDBJ databases">
        <authorList>
            <person name="Shan Y."/>
        </authorList>
    </citation>
    <scope>NUCLEOTIDE SEQUENCE [LARGE SCALE GENOMIC DNA]</scope>
    <source>
        <strain evidence="5">csc3.9</strain>
    </source>
</reference>
<evidence type="ECO:0000256" key="3">
    <source>
        <dbReference type="HAMAP-Rule" id="MF_01385"/>
    </source>
</evidence>
<dbReference type="EMBL" id="CP066167">
    <property type="protein sequence ID" value="QQD18077.1"/>
    <property type="molecule type" value="Genomic_DNA"/>
</dbReference>
<dbReference type="PANTHER" id="PTHR33620:SF1">
    <property type="entry name" value="UREASE ACCESSORY PROTEIN F"/>
    <property type="match status" value="1"/>
</dbReference>
<comment type="similarity">
    <text evidence="3">Belongs to the UreF family.</text>
</comment>
<evidence type="ECO:0000256" key="2">
    <source>
        <dbReference type="ARBA" id="ARBA00023186"/>
    </source>
</evidence>
<dbReference type="GO" id="GO:0005737">
    <property type="term" value="C:cytoplasm"/>
    <property type="evidence" value="ECO:0007669"/>
    <property type="project" value="UniProtKB-SubCell"/>
</dbReference>
<evidence type="ECO:0000313" key="4">
    <source>
        <dbReference type="EMBL" id="QQD18077.1"/>
    </source>
</evidence>
<dbReference type="Pfam" id="PF01730">
    <property type="entry name" value="UreF"/>
    <property type="match status" value="1"/>
</dbReference>
<accession>A0A7T4R0L8</accession>